<dbReference type="Gene3D" id="3.40.50.300">
    <property type="entry name" value="P-loop containing nucleotide triphosphate hydrolases"/>
    <property type="match status" value="1"/>
</dbReference>
<dbReference type="RefSeq" id="WP_036065050.1">
    <property type="nucleotide sequence ID" value="NZ_AODD01000002.1"/>
</dbReference>
<dbReference type="AlphaFoldDB" id="W7BGB9"/>
<dbReference type="InterPro" id="IPR027417">
    <property type="entry name" value="P-loop_NTPase"/>
</dbReference>
<reference evidence="1 2" key="1">
    <citation type="journal article" date="2014" name="Int. J. Syst. Evol. Microbiol.">
        <title>Listeria floridensis sp. nov., Listeria aquatica sp. nov., Listeria cornellensis sp. nov., Listeria riparia sp. nov. and Listeria grandensis sp. nov., from agricultural and natural environments.</title>
        <authorList>
            <person name="den Bakker H.C."/>
            <person name="Warchocki S."/>
            <person name="Wright E.M."/>
            <person name="Allred A.F."/>
            <person name="Ahlstrom C."/>
            <person name="Manuel C.S."/>
            <person name="Stasiewicz M.J."/>
            <person name="Burrell A."/>
            <person name="Roof S."/>
            <person name="Strawn L."/>
            <person name="Fortes E.D."/>
            <person name="Nightingale K.K."/>
            <person name="Kephart D."/>
            <person name="Wiedmann M."/>
        </authorList>
    </citation>
    <scope>NUCLEOTIDE SEQUENCE [LARGE SCALE GENOMIC DNA]</scope>
    <source>
        <strain evidence="2">FSL F6-971</strain>
    </source>
</reference>
<protein>
    <recommendedName>
        <fullName evidence="3">Kinase</fullName>
    </recommendedName>
</protein>
<comment type="caution">
    <text evidence="1">The sequence shown here is derived from an EMBL/GenBank/DDBJ whole genome shotgun (WGS) entry which is preliminary data.</text>
</comment>
<dbReference type="NCBIfam" id="NF005251">
    <property type="entry name" value="PRK06762.1-1"/>
    <property type="match status" value="1"/>
</dbReference>
<name>W7BGB9_9LIST</name>
<gene>
    <name evidence="1" type="ORF">PGRAN_03760</name>
</gene>
<dbReference type="PATRIC" id="fig|1265819.5.peg.748"/>
<dbReference type="STRING" id="1265819.PGRAN_03760"/>
<organism evidence="1 2">
    <name type="scientific">Listeria grandensis FSL F6-0971</name>
    <dbReference type="NCBI Taxonomy" id="1265819"/>
    <lineage>
        <taxon>Bacteria</taxon>
        <taxon>Bacillati</taxon>
        <taxon>Bacillota</taxon>
        <taxon>Bacilli</taxon>
        <taxon>Bacillales</taxon>
        <taxon>Listeriaceae</taxon>
        <taxon>Listeria</taxon>
    </lineage>
</organism>
<evidence type="ECO:0000313" key="1">
    <source>
        <dbReference type="EMBL" id="EUJ24967.1"/>
    </source>
</evidence>
<dbReference type="NCBIfam" id="NF005253">
    <property type="entry name" value="PRK06762.1-4"/>
    <property type="match status" value="1"/>
</dbReference>
<proteinExistence type="predicted"/>
<dbReference type="NCBIfam" id="NF005255">
    <property type="entry name" value="PRK06762.2-2"/>
    <property type="match status" value="1"/>
</dbReference>
<accession>W7BGB9</accession>
<dbReference type="SUPFAM" id="SSF52540">
    <property type="entry name" value="P-loop containing nucleoside triphosphate hydrolases"/>
    <property type="match status" value="1"/>
</dbReference>
<dbReference type="Pfam" id="PF13671">
    <property type="entry name" value="AAA_33"/>
    <property type="match status" value="1"/>
</dbReference>
<dbReference type="EMBL" id="AODD01000002">
    <property type="protein sequence ID" value="EUJ24967.1"/>
    <property type="molecule type" value="Genomic_DNA"/>
</dbReference>
<dbReference type="OrthoDB" id="9781848at2"/>
<evidence type="ECO:0000313" key="2">
    <source>
        <dbReference type="Proteomes" id="UP000019253"/>
    </source>
</evidence>
<sequence>MKSKLIILRGNSGSGKTTIAKKLQETLGDGTLLVSQDIVRRDMLHVRDRRGNLSINLIQNIASYGKNICPYVIVEGILGREIYQGMLQDLIQFFDNQADVYYFDLPFAETVKRHQTKDKAHEFGIEKLKAWWLINDKLGVENEIILTEKQSEEEIIMLILDKL</sequence>
<evidence type="ECO:0008006" key="3">
    <source>
        <dbReference type="Google" id="ProtNLM"/>
    </source>
</evidence>
<keyword evidence="2" id="KW-1185">Reference proteome</keyword>
<dbReference type="Proteomes" id="UP000019253">
    <property type="component" value="Unassembled WGS sequence"/>
</dbReference>